<organism evidence="7 8">
    <name type="scientific">Pomacea canaliculata</name>
    <name type="common">Golden apple snail</name>
    <dbReference type="NCBI Taxonomy" id="400727"/>
    <lineage>
        <taxon>Eukaryota</taxon>
        <taxon>Metazoa</taxon>
        <taxon>Spiralia</taxon>
        <taxon>Lophotrochozoa</taxon>
        <taxon>Mollusca</taxon>
        <taxon>Gastropoda</taxon>
        <taxon>Caenogastropoda</taxon>
        <taxon>Architaenioglossa</taxon>
        <taxon>Ampullarioidea</taxon>
        <taxon>Ampullariidae</taxon>
        <taxon>Pomacea</taxon>
    </lineage>
</organism>
<evidence type="ECO:0000259" key="5">
    <source>
        <dbReference type="Pfam" id="PF02932"/>
    </source>
</evidence>
<dbReference type="Gene3D" id="3.90.1140.10">
    <property type="entry name" value="Cyclic phosphodiesterase"/>
    <property type="match status" value="1"/>
</dbReference>
<dbReference type="Gene3D" id="1.20.58.390">
    <property type="entry name" value="Neurotransmitter-gated ion-channel transmembrane domain"/>
    <property type="match status" value="1"/>
</dbReference>
<dbReference type="GO" id="GO:0034237">
    <property type="term" value="F:protein kinase A regulatory subunit binding"/>
    <property type="evidence" value="ECO:0007669"/>
    <property type="project" value="TreeGrafter"/>
</dbReference>
<dbReference type="Gene3D" id="2.70.170.10">
    <property type="entry name" value="Neurotransmitter-gated ion-channel ligand-binding domain"/>
    <property type="match status" value="1"/>
</dbReference>
<feature type="compositionally biased region" description="Basic residues" evidence="2">
    <location>
        <begin position="536"/>
        <end position="550"/>
    </location>
</feature>
<feature type="region of interest" description="Disordered" evidence="2">
    <location>
        <begin position="520"/>
        <end position="564"/>
    </location>
</feature>
<keyword evidence="8" id="KW-1185">Reference proteome</keyword>
<dbReference type="InterPro" id="IPR019510">
    <property type="entry name" value="AKAP7-like_phosphoesterase"/>
</dbReference>
<dbReference type="PANTHER" id="PTHR15934:SF2">
    <property type="entry name" value="A-KINASE ANCHOR PROTEIN 7-LIKE PHOSPHOESTERASE DOMAIN-CONTAINING PROTEIN"/>
    <property type="match status" value="1"/>
</dbReference>
<feature type="transmembrane region" description="Helical" evidence="3">
    <location>
        <begin position="236"/>
        <end position="257"/>
    </location>
</feature>
<sequence length="815" mass="89860">MFENEAVVRHVLKDYEKLSPPVAAGDRVEVGMRAGLISVDGLKEHDEQFSFTAWMTFTWRDPRLTWSLVGTSDPATASDNNSIDSTDNSSSGGDKPASGAQQSMFSFEANSSGSERFNSNTAGGCGCQSNDDVTSSAFVTCQSVTWIIGDRFDVQCHVNTHKFPFDEQVCFAEFTTDTVLFKQTVFRLDNMSVDISAFRPNPQFVLLRADLTEGDFFASWPGVRLQMVLSRRWIQYVLEGLLPVFLISFLNTTAFLLPPECGERMSFSVTLLLSYIVFMSSISSTLPPNSLTVCLYSLYLAALMLLSTLCASVNVAIIAAYHSHTPAPPVLGHKHPGEGKECRRGCTEEGSQASYGLTMASSDSIPLSSPPARRNSFDSISLLPFQMTPSVSSRVKDMSIDEDLPCPCRCPRKLRSPPESPSALGGSGSRQGKRILWGKTLESGVAGGDGGVPTIVRSGPSTAKEYQANRKPCETLRAVSCGKDDDGTALVSSTNTDDAKAKQTISKNLDATITAMPLEVHHQDVGTSNRKNINQTKKKNYSKKKNKKQQCKISSSSGTEVVSDNDGKVTWDELPQYIPESDSRMAKKKKESKNKVYDLSALFSGTLGQTSKKPSPNYFLAIQITNPEIKDGLSKVLESVKEADKKLKPAFIDMSRLHITLMVLNLPDEDSIDRTKTGLDEFKQKLNEKAEKKEVEPLTFDVTGLGNFRHQVVFAKVAEGPSLERLFEIAGLVHSSLVDKDIAILSEFNPHITIMKMSKGIKELRREGIKKIEQELYKDFSEKHFGPQIAMTVQLCSMSKPKVNDYYHIEYEVSL</sequence>
<dbReference type="InterPro" id="IPR006029">
    <property type="entry name" value="Neurotrans-gated_channel_TM"/>
</dbReference>
<evidence type="ECO:0000313" key="8">
    <source>
        <dbReference type="Proteomes" id="UP000245119"/>
    </source>
</evidence>
<dbReference type="GO" id="GO:0005829">
    <property type="term" value="C:cytosol"/>
    <property type="evidence" value="ECO:0007669"/>
    <property type="project" value="TreeGrafter"/>
</dbReference>
<evidence type="ECO:0000259" key="6">
    <source>
        <dbReference type="Pfam" id="PF10469"/>
    </source>
</evidence>
<dbReference type="InterPro" id="IPR006202">
    <property type="entry name" value="Neur_chan_lig-bd"/>
</dbReference>
<keyword evidence="3" id="KW-1133">Transmembrane helix</keyword>
<feature type="region of interest" description="Disordered" evidence="2">
    <location>
        <begin position="447"/>
        <end position="469"/>
    </location>
</feature>
<keyword evidence="3" id="KW-0472">Membrane</keyword>
<dbReference type="GO" id="GO:0005230">
    <property type="term" value="F:extracellular ligand-gated monoatomic ion channel activity"/>
    <property type="evidence" value="ECO:0007669"/>
    <property type="project" value="InterPro"/>
</dbReference>
<dbReference type="InterPro" id="IPR052641">
    <property type="entry name" value="AKAP7_isoform_gamma"/>
</dbReference>
<comment type="caution">
    <text evidence="7">The sequence shown here is derived from an EMBL/GenBank/DDBJ whole genome shotgun (WGS) entry which is preliminary data.</text>
</comment>
<dbReference type="GO" id="GO:0010738">
    <property type="term" value="P:regulation of protein kinase A signaling"/>
    <property type="evidence" value="ECO:0007669"/>
    <property type="project" value="TreeGrafter"/>
</dbReference>
<protein>
    <submittedName>
        <fullName evidence="7">Uncharacterized protein</fullName>
    </submittedName>
</protein>
<dbReference type="SUPFAM" id="SSF90112">
    <property type="entry name" value="Neurotransmitter-gated ion-channel transmembrane pore"/>
    <property type="match status" value="1"/>
</dbReference>
<evidence type="ECO:0000259" key="4">
    <source>
        <dbReference type="Pfam" id="PF02931"/>
    </source>
</evidence>
<dbReference type="InterPro" id="IPR038050">
    <property type="entry name" value="Neuro_actylchol_rec"/>
</dbReference>
<feature type="region of interest" description="Disordered" evidence="2">
    <location>
        <begin position="412"/>
        <end position="432"/>
    </location>
</feature>
<feature type="domain" description="Neurotransmitter-gated ion-channel transmembrane" evidence="5">
    <location>
        <begin position="242"/>
        <end position="326"/>
    </location>
</feature>
<dbReference type="SUPFAM" id="SSF55144">
    <property type="entry name" value="LigT-like"/>
    <property type="match status" value="1"/>
</dbReference>
<evidence type="ECO:0000313" key="7">
    <source>
        <dbReference type="EMBL" id="PVD23513.1"/>
    </source>
</evidence>
<dbReference type="Pfam" id="PF10469">
    <property type="entry name" value="AKAP7_NLS"/>
    <property type="match status" value="1"/>
</dbReference>
<dbReference type="CDD" id="cd19051">
    <property type="entry name" value="LGIC_TM_cation"/>
    <property type="match status" value="1"/>
</dbReference>
<evidence type="ECO:0000256" key="1">
    <source>
        <dbReference type="ARBA" id="ARBA00004141"/>
    </source>
</evidence>
<feature type="compositionally biased region" description="Low complexity" evidence="2">
    <location>
        <begin position="78"/>
        <end position="91"/>
    </location>
</feature>
<dbReference type="GO" id="GO:0016020">
    <property type="term" value="C:membrane"/>
    <property type="evidence" value="ECO:0007669"/>
    <property type="project" value="UniProtKB-SubCell"/>
</dbReference>
<reference evidence="7 8" key="1">
    <citation type="submission" date="2018-04" db="EMBL/GenBank/DDBJ databases">
        <title>The genome of golden apple snail Pomacea canaliculata provides insight into stress tolerance and invasive adaptation.</title>
        <authorList>
            <person name="Liu C."/>
            <person name="Liu B."/>
            <person name="Ren Y."/>
            <person name="Zhang Y."/>
            <person name="Wang H."/>
            <person name="Li S."/>
            <person name="Jiang F."/>
            <person name="Yin L."/>
            <person name="Zhang G."/>
            <person name="Qian W."/>
            <person name="Fan W."/>
        </authorList>
    </citation>
    <scope>NUCLEOTIDE SEQUENCE [LARGE SCALE GENOMIC DNA]</scope>
    <source>
        <strain evidence="7">SZHN2017</strain>
        <tissue evidence="7">Muscle</tissue>
    </source>
</reference>
<comment type="subcellular location">
    <subcellularLocation>
        <location evidence="1">Membrane</location>
        <topology evidence="1">Multi-pass membrane protein</topology>
    </subcellularLocation>
</comment>
<feature type="transmembrane region" description="Helical" evidence="3">
    <location>
        <begin position="298"/>
        <end position="321"/>
    </location>
</feature>
<feature type="region of interest" description="Disordered" evidence="2">
    <location>
        <begin position="74"/>
        <end position="100"/>
    </location>
</feature>
<accession>A0A2T7NQU1</accession>
<name>A0A2T7NQU1_POMCA</name>
<feature type="domain" description="Neurotransmitter-gated ion-channel ligand-binding" evidence="4">
    <location>
        <begin position="5"/>
        <end position="67"/>
    </location>
</feature>
<dbReference type="InterPro" id="IPR036719">
    <property type="entry name" value="Neuro-gated_channel_TM_sf"/>
</dbReference>
<gene>
    <name evidence="7" type="ORF">C0Q70_16785</name>
</gene>
<dbReference type="STRING" id="400727.A0A2T7NQU1"/>
<dbReference type="Proteomes" id="UP000245119">
    <property type="component" value="Linkage Group LG10"/>
</dbReference>
<feature type="domain" description="A-kinase anchor protein 7-like phosphoesterase" evidence="6">
    <location>
        <begin position="616"/>
        <end position="815"/>
    </location>
</feature>
<dbReference type="SUPFAM" id="SSF63712">
    <property type="entry name" value="Nicotinic receptor ligand binding domain-like"/>
    <property type="match status" value="2"/>
</dbReference>
<dbReference type="AlphaFoldDB" id="A0A2T7NQU1"/>
<dbReference type="Pfam" id="PF02931">
    <property type="entry name" value="Neur_chan_LBD"/>
    <property type="match status" value="1"/>
</dbReference>
<evidence type="ECO:0000256" key="2">
    <source>
        <dbReference type="SAM" id="MobiDB-lite"/>
    </source>
</evidence>
<proteinExistence type="predicted"/>
<evidence type="ECO:0000256" key="3">
    <source>
        <dbReference type="SAM" id="Phobius"/>
    </source>
</evidence>
<keyword evidence="3" id="KW-0812">Transmembrane</keyword>
<feature type="transmembrane region" description="Helical" evidence="3">
    <location>
        <begin position="269"/>
        <end position="286"/>
    </location>
</feature>
<dbReference type="InterPro" id="IPR036734">
    <property type="entry name" value="Neur_chan_lig-bd_sf"/>
</dbReference>
<dbReference type="EMBL" id="PZQS01000010">
    <property type="protein sequence ID" value="PVD23513.1"/>
    <property type="molecule type" value="Genomic_DNA"/>
</dbReference>
<dbReference type="InterPro" id="IPR009097">
    <property type="entry name" value="Cyclic_Pdiesterase"/>
</dbReference>
<dbReference type="PANTHER" id="PTHR15934">
    <property type="entry name" value="RNA 2',3'-CYCLIC PHOSPHODIESTERASE"/>
    <property type="match status" value="1"/>
</dbReference>
<dbReference type="Pfam" id="PF02932">
    <property type="entry name" value="Neur_chan_memb"/>
    <property type="match status" value="1"/>
</dbReference>